<dbReference type="Pfam" id="PF11926">
    <property type="entry name" value="DUF3444"/>
    <property type="match status" value="1"/>
</dbReference>
<dbReference type="InterPro" id="IPR001623">
    <property type="entry name" value="DnaJ_domain"/>
</dbReference>
<name>A0A9W3DKP6_RAPSA</name>
<dbReference type="Pfam" id="PF00226">
    <property type="entry name" value="DnaJ"/>
    <property type="match status" value="1"/>
</dbReference>
<dbReference type="PROSITE" id="PS50076">
    <property type="entry name" value="DNAJ_2"/>
    <property type="match status" value="1"/>
</dbReference>
<dbReference type="InterPro" id="IPR024593">
    <property type="entry name" value="DUF3444"/>
</dbReference>
<dbReference type="PRINTS" id="PR00625">
    <property type="entry name" value="JDOMAIN"/>
</dbReference>
<gene>
    <name evidence="5" type="primary">LOC108850944</name>
</gene>
<evidence type="ECO:0000259" key="3">
    <source>
        <dbReference type="PROSITE" id="PS50076"/>
    </source>
</evidence>
<sequence length="462" mass="52379">MPASFKVEVFLSVFVSSPVSTAVAAPEPDPDTVNEAAHHKNLAESSFTSGDLASALNHARKALTLSPDTEGVSSMVTASPGEDTQEWYKILKVEPFSHFSTIKQQYRKLALLLRPDKNPYVGCEEGFRLVSEAFKVLEDKVRRSEYDKKLRVRIQGEIGACDGGGDETSTFSTVCKENFEAKEEDGACASKIITYSRRRKSVGESLRRVEEAEALNASQSLDEEMMTLAEMQSVLKRNKLKSNKKKTNHKELSEVVDLEYVPRTDRKRDLSKWNQETYMEDEDFDFDFDKERMPRSFKKGQVWAIYDGGGDDNLPRSYCLVTEVVSVSPFKVWISWLDYESEKLISWMMKNSSCGRFRVSEDKALIEEHVKLFSHLVNCERVAMRMGCCVAYLEKVNDESLFKRRDYGCNSVRWIDKEDVAALLSHQIPAKKLQEDRSGDGLVRESWVFDLASVPPALVSAT</sequence>
<dbReference type="AlphaFoldDB" id="A0A9W3DKP6"/>
<dbReference type="CDD" id="cd06257">
    <property type="entry name" value="DnaJ"/>
    <property type="match status" value="1"/>
</dbReference>
<keyword evidence="1" id="KW-0802">TPR repeat</keyword>
<evidence type="ECO:0000256" key="1">
    <source>
        <dbReference type="PROSITE-ProRule" id="PRU00339"/>
    </source>
</evidence>
<dbReference type="PANTHER" id="PTHR44137:SF24">
    <property type="entry name" value="DNAJ HEAT SHOCK N-TERMINAL DOMAIN-CONTAINING PROTEIN"/>
    <property type="match status" value="1"/>
</dbReference>
<dbReference type="KEGG" id="rsz:108850944"/>
<dbReference type="OrthoDB" id="66964at2759"/>
<dbReference type="PANTHER" id="PTHR44137">
    <property type="entry name" value="BNAC03G44070D PROTEIN"/>
    <property type="match status" value="1"/>
</dbReference>
<keyword evidence="2" id="KW-0732">Signal</keyword>
<reference evidence="4" key="1">
    <citation type="journal article" date="2019" name="Database">
        <title>The radish genome database (RadishGD): an integrated information resource for radish genomics.</title>
        <authorList>
            <person name="Yu H.J."/>
            <person name="Baek S."/>
            <person name="Lee Y.J."/>
            <person name="Cho A."/>
            <person name="Mun J.H."/>
        </authorList>
    </citation>
    <scope>NUCLEOTIDE SEQUENCE [LARGE SCALE GENOMIC DNA]</scope>
    <source>
        <strain evidence="4">cv. WK10039</strain>
    </source>
</reference>
<dbReference type="SMART" id="SM00271">
    <property type="entry name" value="DnaJ"/>
    <property type="match status" value="1"/>
</dbReference>
<feature type="repeat" description="TPR" evidence="1">
    <location>
        <begin position="36"/>
        <end position="69"/>
    </location>
</feature>
<evidence type="ECO:0000313" key="4">
    <source>
        <dbReference type="Proteomes" id="UP000504610"/>
    </source>
</evidence>
<dbReference type="Gene3D" id="1.10.287.110">
    <property type="entry name" value="DnaJ domain"/>
    <property type="match status" value="1"/>
</dbReference>
<accession>A0A9W3DKP6</accession>
<dbReference type="InterPro" id="IPR036869">
    <property type="entry name" value="J_dom_sf"/>
</dbReference>
<reference evidence="5" key="2">
    <citation type="submission" date="2025-08" db="UniProtKB">
        <authorList>
            <consortium name="RefSeq"/>
        </authorList>
    </citation>
    <scope>IDENTIFICATION</scope>
    <source>
        <tissue evidence="5">Leaf</tissue>
    </source>
</reference>
<feature type="domain" description="J" evidence="3">
    <location>
        <begin position="86"/>
        <end position="150"/>
    </location>
</feature>
<feature type="signal peptide" evidence="2">
    <location>
        <begin position="1"/>
        <end position="24"/>
    </location>
</feature>
<dbReference type="GeneID" id="108850944"/>
<dbReference type="RefSeq" id="XP_056864268.1">
    <property type="nucleotide sequence ID" value="XM_057008288.1"/>
</dbReference>
<keyword evidence="4" id="KW-1185">Reference proteome</keyword>
<protein>
    <submittedName>
        <fullName evidence="5">Uncharacterized protein LOC108850944</fullName>
    </submittedName>
</protein>
<organism evidence="4 5">
    <name type="scientific">Raphanus sativus</name>
    <name type="common">Radish</name>
    <name type="synonym">Raphanus raphanistrum var. sativus</name>
    <dbReference type="NCBI Taxonomy" id="3726"/>
    <lineage>
        <taxon>Eukaryota</taxon>
        <taxon>Viridiplantae</taxon>
        <taxon>Streptophyta</taxon>
        <taxon>Embryophyta</taxon>
        <taxon>Tracheophyta</taxon>
        <taxon>Spermatophyta</taxon>
        <taxon>Magnoliopsida</taxon>
        <taxon>eudicotyledons</taxon>
        <taxon>Gunneridae</taxon>
        <taxon>Pentapetalae</taxon>
        <taxon>rosids</taxon>
        <taxon>malvids</taxon>
        <taxon>Brassicales</taxon>
        <taxon>Brassicaceae</taxon>
        <taxon>Brassiceae</taxon>
        <taxon>Raphanus</taxon>
    </lineage>
</organism>
<evidence type="ECO:0000313" key="5">
    <source>
        <dbReference type="RefSeq" id="XP_056864268.1"/>
    </source>
</evidence>
<feature type="chain" id="PRO_5040873121" evidence="2">
    <location>
        <begin position="25"/>
        <end position="462"/>
    </location>
</feature>
<dbReference type="PROSITE" id="PS50005">
    <property type="entry name" value="TPR"/>
    <property type="match status" value="1"/>
</dbReference>
<evidence type="ECO:0000256" key="2">
    <source>
        <dbReference type="SAM" id="SignalP"/>
    </source>
</evidence>
<dbReference type="InterPro" id="IPR019734">
    <property type="entry name" value="TPR_rpt"/>
</dbReference>
<dbReference type="Proteomes" id="UP000504610">
    <property type="component" value="Chromosome 4"/>
</dbReference>
<proteinExistence type="predicted"/>
<dbReference type="SUPFAM" id="SSF46565">
    <property type="entry name" value="Chaperone J-domain"/>
    <property type="match status" value="1"/>
</dbReference>